<sequence>MDAFFVLLCMSFIFVMFSQCYYRKTKHSNGQAAELPPGPKPWPLVGCLPTMLTTNMPTYKWIHAVMKQFNTEIACIRLGSTYIIPVSSPEIALEFLKTNDSIFASRSCISNTVGMLSHGYLTIALSPMGEQWRKMRRILTSEIFNPSTLHRMLGHRNIEADTLLRYVFSQTRVKDDILDILISFKDENAKSLLSVAEIKAQITELQIAAIDNPSNIVEWAMAELMNQPKILEKAMEELDKVIGRERVVEESDIPNLKYLTSCIRETFRIHQFSPFNLPHVSNSDIIIAGYFIPKGSEVFLSRIGLGRNPKTWEDPMKFSPERHMNDRTTELGLLEPNLRFITFSRGRRGCLGSSLGTTITMMLFARLLQGFSWSLLPGITKIDFSQADELSLPKPLHLLAKPRLSHVMYPPSSLPLP</sequence>
<keyword evidence="11" id="KW-1185">Reference proteome</keyword>
<name>A0AAV6N198_9ROSI</name>
<feature type="non-terminal residue" evidence="10">
    <location>
        <position position="1"/>
    </location>
</feature>
<dbReference type="EMBL" id="JAGKQH010000010">
    <property type="protein sequence ID" value="KAG6590175.1"/>
    <property type="molecule type" value="Genomic_DNA"/>
</dbReference>
<feature type="chain" id="PRO_5043496069" evidence="9">
    <location>
        <begin position="21"/>
        <end position="417"/>
    </location>
</feature>
<evidence type="ECO:0000256" key="6">
    <source>
        <dbReference type="ARBA" id="ARBA00023004"/>
    </source>
</evidence>
<dbReference type="Proteomes" id="UP000685013">
    <property type="component" value="Chromosome 10"/>
</dbReference>
<evidence type="ECO:0000256" key="4">
    <source>
        <dbReference type="ARBA" id="ARBA00022723"/>
    </source>
</evidence>
<evidence type="ECO:0000256" key="9">
    <source>
        <dbReference type="SAM" id="SignalP"/>
    </source>
</evidence>
<dbReference type="Pfam" id="PF00067">
    <property type="entry name" value="p450"/>
    <property type="match status" value="2"/>
</dbReference>
<evidence type="ECO:0000313" key="11">
    <source>
        <dbReference type="Proteomes" id="UP000685013"/>
    </source>
</evidence>
<evidence type="ECO:0000256" key="1">
    <source>
        <dbReference type="ARBA" id="ARBA00001971"/>
    </source>
</evidence>
<dbReference type="GO" id="GO:0020037">
    <property type="term" value="F:heme binding"/>
    <property type="evidence" value="ECO:0007669"/>
    <property type="project" value="InterPro"/>
</dbReference>
<proteinExistence type="inferred from homology"/>
<comment type="similarity">
    <text evidence="2 8">Belongs to the cytochrome P450 family.</text>
</comment>
<evidence type="ECO:0000256" key="3">
    <source>
        <dbReference type="ARBA" id="ARBA00022617"/>
    </source>
</evidence>
<comment type="cofactor">
    <cofactor evidence="1">
        <name>heme</name>
        <dbReference type="ChEBI" id="CHEBI:30413"/>
    </cofactor>
</comment>
<feature type="signal peptide" evidence="9">
    <location>
        <begin position="1"/>
        <end position="20"/>
    </location>
</feature>
<dbReference type="InterPro" id="IPR001128">
    <property type="entry name" value="Cyt_P450"/>
</dbReference>
<keyword evidence="3 8" id="KW-0349">Heme</keyword>
<dbReference type="AlphaFoldDB" id="A0AAV6N198"/>
<dbReference type="PANTHER" id="PTHR47944">
    <property type="entry name" value="CYTOCHROME P450 98A9"/>
    <property type="match status" value="1"/>
</dbReference>
<protein>
    <submittedName>
        <fullName evidence="10">Tyrosine N-monooxygenase</fullName>
    </submittedName>
</protein>
<keyword evidence="9" id="KW-0732">Signal</keyword>
<reference evidence="10 11" key="1">
    <citation type="journal article" date="2021" name="Hortic Res">
        <title>The domestication of Cucurbita argyrosperma as revealed by the genome of its wild relative.</title>
        <authorList>
            <person name="Barrera-Redondo J."/>
            <person name="Sanchez-de la Vega G."/>
            <person name="Aguirre-Liguori J.A."/>
            <person name="Castellanos-Morales G."/>
            <person name="Gutierrez-Guerrero Y.T."/>
            <person name="Aguirre-Dugua X."/>
            <person name="Aguirre-Planter E."/>
            <person name="Tenaillon M.I."/>
            <person name="Lira-Saade R."/>
            <person name="Eguiarte L.E."/>
        </authorList>
    </citation>
    <scope>NUCLEOTIDE SEQUENCE [LARGE SCALE GENOMIC DNA]</scope>
    <source>
        <strain evidence="10">JBR-2021</strain>
    </source>
</reference>
<gene>
    <name evidence="10" type="primary">CYP79A1</name>
    <name evidence="10" type="ORF">SDJN03_15598</name>
</gene>
<dbReference type="GO" id="GO:0016705">
    <property type="term" value="F:oxidoreductase activity, acting on paired donors, with incorporation or reduction of molecular oxygen"/>
    <property type="evidence" value="ECO:0007669"/>
    <property type="project" value="InterPro"/>
</dbReference>
<dbReference type="GO" id="GO:0005506">
    <property type="term" value="F:iron ion binding"/>
    <property type="evidence" value="ECO:0007669"/>
    <property type="project" value="InterPro"/>
</dbReference>
<dbReference type="PANTHER" id="PTHR47944:SF16">
    <property type="entry name" value="CYTOCHROME P450 FAMILY 1 SUBFAMILY A POLYPEPTIDE 1"/>
    <property type="match status" value="1"/>
</dbReference>
<dbReference type="InterPro" id="IPR017972">
    <property type="entry name" value="Cyt_P450_CS"/>
</dbReference>
<comment type="caution">
    <text evidence="10">The sequence shown here is derived from an EMBL/GenBank/DDBJ whole genome shotgun (WGS) entry which is preliminary data.</text>
</comment>
<dbReference type="GO" id="GO:0004497">
    <property type="term" value="F:monooxygenase activity"/>
    <property type="evidence" value="ECO:0007669"/>
    <property type="project" value="UniProtKB-KW"/>
</dbReference>
<evidence type="ECO:0000256" key="7">
    <source>
        <dbReference type="ARBA" id="ARBA00023033"/>
    </source>
</evidence>
<keyword evidence="7 8" id="KW-0503">Monooxygenase</keyword>
<dbReference type="PROSITE" id="PS00086">
    <property type="entry name" value="CYTOCHROME_P450"/>
    <property type="match status" value="1"/>
</dbReference>
<accession>A0AAV6N198</accession>
<organism evidence="10 11">
    <name type="scientific">Cucurbita argyrosperma subsp. sororia</name>
    <dbReference type="NCBI Taxonomy" id="37648"/>
    <lineage>
        <taxon>Eukaryota</taxon>
        <taxon>Viridiplantae</taxon>
        <taxon>Streptophyta</taxon>
        <taxon>Embryophyta</taxon>
        <taxon>Tracheophyta</taxon>
        <taxon>Spermatophyta</taxon>
        <taxon>Magnoliopsida</taxon>
        <taxon>eudicotyledons</taxon>
        <taxon>Gunneridae</taxon>
        <taxon>Pentapetalae</taxon>
        <taxon>rosids</taxon>
        <taxon>fabids</taxon>
        <taxon>Cucurbitales</taxon>
        <taxon>Cucurbitaceae</taxon>
        <taxon>Cucurbiteae</taxon>
        <taxon>Cucurbita</taxon>
    </lineage>
</organism>
<keyword evidence="5 8" id="KW-0560">Oxidoreductase</keyword>
<evidence type="ECO:0000256" key="8">
    <source>
        <dbReference type="RuleBase" id="RU000461"/>
    </source>
</evidence>
<evidence type="ECO:0000256" key="5">
    <source>
        <dbReference type="ARBA" id="ARBA00023002"/>
    </source>
</evidence>
<evidence type="ECO:0000256" key="2">
    <source>
        <dbReference type="ARBA" id="ARBA00010617"/>
    </source>
</evidence>
<keyword evidence="4 8" id="KW-0479">Metal-binding</keyword>
<evidence type="ECO:0000313" key="10">
    <source>
        <dbReference type="EMBL" id="KAG6590175.1"/>
    </source>
</evidence>
<keyword evidence="6 8" id="KW-0408">Iron</keyword>